<dbReference type="Proteomes" id="UP001163046">
    <property type="component" value="Unassembled WGS sequence"/>
</dbReference>
<protein>
    <submittedName>
        <fullName evidence="1">Uncharacterized protein</fullName>
    </submittedName>
</protein>
<evidence type="ECO:0000313" key="1">
    <source>
        <dbReference type="EMBL" id="KAJ7329034.1"/>
    </source>
</evidence>
<sequence length="621" mass="70406">MNPKLDFFRKDIAEIMRLDIRFPTSFLDMQNYLKTALRLLVGARWTSEVWTVKRSVARPGTHYALELWAQGSYDFGESLALFMGFLEPDPNRPNQTRIVAHNRTHVDTGRHYSDWQVTRLDTHHVGIEDEDYQLGGVRLRLNVAVDDLPGTLGSKFVFDMGAWIRSPSGHLPFTTVKAGATLIALSPARFTLQVHPNRNLLRFNHGVEEIFGVTVASSVGFRRTLLLPDLDTPIDRFALENLSNADLSKCFVELDIVEPSWRGSRFRKTLMVLPLNGRFGQTVEYHPPHLDFRPLVAPLRGTKELQVHLRNDRDLGVLFYTASADHEFVGAGRSTRHPREFRSTRPLSRQLAEQFQVSPARQVATRPHLGSGSHAAAVAPHLAQRVPRPGGISGALRQHRLSHQRQVDAESRQLRDRALQLSMVAHAPSKGTIPSLAQNSNGFYEWTFPTSDVSIYLPAWLARVLGYLDLDTWEVPFYFRADSRHPVVEIVRKDTVSGRLLEVEITASHTVGLPSQTNIWSQISKHSFQNIYVHCNVSEPVYVGSDMAQVMFTHGVNTERRTTIEDVHIPHLIFYRLSQFDFRELHLELRDNTGNRIPFQGDSTVTASHPVLSATRITLRK</sequence>
<keyword evidence="2" id="KW-1185">Reference proteome</keyword>
<evidence type="ECO:0000313" key="2">
    <source>
        <dbReference type="Proteomes" id="UP001163046"/>
    </source>
</evidence>
<comment type="caution">
    <text evidence="1">The sequence shown here is derived from an EMBL/GenBank/DDBJ whole genome shotgun (WGS) entry which is preliminary data.</text>
</comment>
<organism evidence="1 2">
    <name type="scientific">Desmophyllum pertusum</name>
    <dbReference type="NCBI Taxonomy" id="174260"/>
    <lineage>
        <taxon>Eukaryota</taxon>
        <taxon>Metazoa</taxon>
        <taxon>Cnidaria</taxon>
        <taxon>Anthozoa</taxon>
        <taxon>Hexacorallia</taxon>
        <taxon>Scleractinia</taxon>
        <taxon>Caryophylliina</taxon>
        <taxon>Caryophylliidae</taxon>
        <taxon>Desmophyllum</taxon>
    </lineage>
</organism>
<dbReference type="AlphaFoldDB" id="A0A9X0CE28"/>
<dbReference type="EMBL" id="MU827794">
    <property type="protein sequence ID" value="KAJ7329034.1"/>
    <property type="molecule type" value="Genomic_DNA"/>
</dbReference>
<gene>
    <name evidence="1" type="ORF">OS493_023329</name>
</gene>
<proteinExistence type="predicted"/>
<name>A0A9X0CE28_9CNID</name>
<reference evidence="1" key="1">
    <citation type="submission" date="2023-01" db="EMBL/GenBank/DDBJ databases">
        <title>Genome assembly of the deep-sea coral Lophelia pertusa.</title>
        <authorList>
            <person name="Herrera S."/>
            <person name="Cordes E."/>
        </authorList>
    </citation>
    <scope>NUCLEOTIDE SEQUENCE</scope>
    <source>
        <strain evidence="1">USNM1676648</strain>
        <tissue evidence="1">Polyp</tissue>
    </source>
</reference>
<accession>A0A9X0CE28</accession>